<organism evidence="1">
    <name type="scientific">uncultured Paludibacter sp</name>
    <dbReference type="NCBI Taxonomy" id="497635"/>
    <lineage>
        <taxon>Bacteria</taxon>
        <taxon>Pseudomonadati</taxon>
        <taxon>Bacteroidota</taxon>
        <taxon>Bacteroidia</taxon>
        <taxon>Bacteroidales</taxon>
        <taxon>Paludibacteraceae</taxon>
        <taxon>Paludibacter</taxon>
        <taxon>environmental samples</taxon>
    </lineage>
</organism>
<name>A0A653AAQ6_9BACT</name>
<dbReference type="EMBL" id="UPXZ01000024">
    <property type="protein sequence ID" value="VBB45008.1"/>
    <property type="molecule type" value="Genomic_DNA"/>
</dbReference>
<dbReference type="InterPro" id="IPR032675">
    <property type="entry name" value="LRR_dom_sf"/>
</dbReference>
<sequence>MKLSKNREKYLLEKYFQTKNTKNIPSHITQFGCRDCDTTDEDLFFITQYVTEIDRLSLGGSLVTKDGLEYLKKLTKVNYLDLAEVPLSDENLDCILHLQEVDYLYIKHTKVTSKGISQILQSFPKLETLLADIENDEESLIEFWKNKYPKCELIISFNL</sequence>
<dbReference type="SUPFAM" id="SSF52047">
    <property type="entry name" value="RNI-like"/>
    <property type="match status" value="1"/>
</dbReference>
<accession>A0A653AAQ6</accession>
<evidence type="ECO:0000313" key="1">
    <source>
        <dbReference type="EMBL" id="VBB45008.1"/>
    </source>
</evidence>
<gene>
    <name evidence="1" type="ORF">TRIP_D300026</name>
</gene>
<protein>
    <submittedName>
        <fullName evidence="1">Uncharacterized protein</fullName>
    </submittedName>
</protein>
<dbReference type="Gene3D" id="3.80.10.10">
    <property type="entry name" value="Ribonuclease Inhibitor"/>
    <property type="match status" value="1"/>
</dbReference>
<proteinExistence type="predicted"/>
<reference evidence="1" key="1">
    <citation type="submission" date="2018-07" db="EMBL/GenBank/DDBJ databases">
        <authorList>
            <consortium name="Genoscope - CEA"/>
            <person name="William W."/>
        </authorList>
    </citation>
    <scope>NUCLEOTIDE SEQUENCE</scope>
    <source>
        <strain evidence="1">IK1</strain>
    </source>
</reference>
<dbReference type="AlphaFoldDB" id="A0A653AAQ6"/>